<accession>A0A0C4E422</accession>
<reference evidence="12" key="1">
    <citation type="submission" date="2010-05" db="EMBL/GenBank/DDBJ databases">
        <title>The genome sequence of Magnaporthe poae strain ATCC 64411.</title>
        <authorList>
            <person name="Ma L.-J."/>
            <person name="Dead R."/>
            <person name="Young S."/>
            <person name="Zeng Q."/>
            <person name="Koehrsen M."/>
            <person name="Alvarado L."/>
            <person name="Berlin A."/>
            <person name="Chapman S.B."/>
            <person name="Chen Z."/>
            <person name="Freedman E."/>
            <person name="Gellesch M."/>
            <person name="Goldberg J."/>
            <person name="Griggs A."/>
            <person name="Gujja S."/>
            <person name="Heilman E.R."/>
            <person name="Heiman D."/>
            <person name="Hepburn T."/>
            <person name="Howarth C."/>
            <person name="Jen D."/>
            <person name="Larson L."/>
            <person name="Mehta T."/>
            <person name="Neiman D."/>
            <person name="Pearson M."/>
            <person name="Roberts A."/>
            <person name="Saif S."/>
            <person name="Shea T."/>
            <person name="Shenoy N."/>
            <person name="Sisk P."/>
            <person name="Stolte C."/>
            <person name="Sykes S."/>
            <person name="Walk T."/>
            <person name="White J."/>
            <person name="Yandava C."/>
            <person name="Haas B."/>
            <person name="Nusbaum C."/>
            <person name="Birren B."/>
        </authorList>
    </citation>
    <scope>NUCLEOTIDE SEQUENCE [LARGE SCALE GENOMIC DNA]</scope>
    <source>
        <strain evidence="12">ATCC 64411 / 73-15</strain>
    </source>
</reference>
<evidence type="ECO:0000256" key="5">
    <source>
        <dbReference type="ARBA" id="ARBA00023002"/>
    </source>
</evidence>
<dbReference type="CDD" id="cd11041">
    <property type="entry name" value="CYP503A1-like"/>
    <property type="match status" value="1"/>
</dbReference>
<dbReference type="InterPro" id="IPR001128">
    <property type="entry name" value="Cyt_P450"/>
</dbReference>
<dbReference type="PANTHER" id="PTHR46206">
    <property type="entry name" value="CYTOCHROME P450"/>
    <property type="match status" value="1"/>
</dbReference>
<keyword evidence="9" id="KW-1133">Transmembrane helix</keyword>
<reference evidence="11" key="4">
    <citation type="journal article" date="2015" name="G3 (Bethesda)">
        <title>Genome sequences of three phytopathogenic species of the Magnaporthaceae family of fungi.</title>
        <authorList>
            <person name="Okagaki L.H."/>
            <person name="Nunes C.C."/>
            <person name="Sailsbery J."/>
            <person name="Clay B."/>
            <person name="Brown D."/>
            <person name="John T."/>
            <person name="Oh Y."/>
            <person name="Young N."/>
            <person name="Fitzgerald M."/>
            <person name="Haas B.J."/>
            <person name="Zeng Q."/>
            <person name="Young S."/>
            <person name="Adiconis X."/>
            <person name="Fan L."/>
            <person name="Levin J.Z."/>
            <person name="Mitchell T.K."/>
            <person name="Okubara P.A."/>
            <person name="Farman M.L."/>
            <person name="Kohn L.M."/>
            <person name="Birren B."/>
            <person name="Ma L.-J."/>
            <person name="Dean R.A."/>
        </authorList>
    </citation>
    <scope>NUCLEOTIDE SEQUENCE</scope>
    <source>
        <strain evidence="11">ATCC 64411 / 73-15</strain>
    </source>
</reference>
<dbReference type="EnsemblFungi" id="MAPG_07210T0">
    <property type="protein sequence ID" value="MAPG_07210T0"/>
    <property type="gene ID" value="MAPG_07210"/>
</dbReference>
<dbReference type="EMBL" id="ADBL01001742">
    <property type="status" value="NOT_ANNOTATED_CDS"/>
    <property type="molecule type" value="Genomic_DNA"/>
</dbReference>
<dbReference type="OrthoDB" id="1844152at2759"/>
<evidence type="ECO:0008006" key="13">
    <source>
        <dbReference type="Google" id="ProtNLM"/>
    </source>
</evidence>
<evidence type="ECO:0000256" key="7">
    <source>
        <dbReference type="ARBA" id="ARBA00023033"/>
    </source>
</evidence>
<dbReference type="Gene3D" id="1.10.630.10">
    <property type="entry name" value="Cytochrome P450"/>
    <property type="match status" value="1"/>
</dbReference>
<evidence type="ECO:0000256" key="9">
    <source>
        <dbReference type="SAM" id="Phobius"/>
    </source>
</evidence>
<keyword evidence="4 8" id="KW-0479">Metal-binding</keyword>
<dbReference type="Proteomes" id="UP000011715">
    <property type="component" value="Unassembled WGS sequence"/>
</dbReference>
<feature type="transmembrane region" description="Helical" evidence="9">
    <location>
        <begin position="26"/>
        <end position="46"/>
    </location>
</feature>
<evidence type="ECO:0000256" key="2">
    <source>
        <dbReference type="ARBA" id="ARBA00010617"/>
    </source>
</evidence>
<evidence type="ECO:0000313" key="12">
    <source>
        <dbReference type="Proteomes" id="UP000011715"/>
    </source>
</evidence>
<dbReference type="InterPro" id="IPR002403">
    <property type="entry name" value="Cyt_P450_E_grp-IV"/>
</dbReference>
<evidence type="ECO:0000256" key="3">
    <source>
        <dbReference type="ARBA" id="ARBA00022617"/>
    </source>
</evidence>
<reference evidence="11" key="5">
    <citation type="submission" date="2015-06" db="UniProtKB">
        <authorList>
            <consortium name="EnsemblFungi"/>
        </authorList>
    </citation>
    <scope>IDENTIFICATION</scope>
    <source>
        <strain evidence="11">ATCC 64411</strain>
    </source>
</reference>
<reference evidence="10" key="2">
    <citation type="submission" date="2010-05" db="EMBL/GenBank/DDBJ databases">
        <title>The Genome Sequence of Magnaporthe poae strain ATCC 64411.</title>
        <authorList>
            <consortium name="The Broad Institute Genome Sequencing Platform"/>
            <consortium name="Broad Institute Genome Sequencing Center for Infectious Disease"/>
            <person name="Ma L.-J."/>
            <person name="Dead R."/>
            <person name="Young S."/>
            <person name="Zeng Q."/>
            <person name="Koehrsen M."/>
            <person name="Alvarado L."/>
            <person name="Berlin A."/>
            <person name="Chapman S.B."/>
            <person name="Chen Z."/>
            <person name="Freedman E."/>
            <person name="Gellesch M."/>
            <person name="Goldberg J."/>
            <person name="Griggs A."/>
            <person name="Gujja S."/>
            <person name="Heilman E.R."/>
            <person name="Heiman D."/>
            <person name="Hepburn T."/>
            <person name="Howarth C."/>
            <person name="Jen D."/>
            <person name="Larson L."/>
            <person name="Mehta T."/>
            <person name="Neiman D."/>
            <person name="Pearson M."/>
            <person name="Roberts A."/>
            <person name="Saif S."/>
            <person name="Shea T."/>
            <person name="Shenoy N."/>
            <person name="Sisk P."/>
            <person name="Stolte C."/>
            <person name="Sykes S."/>
            <person name="Walk T."/>
            <person name="White J."/>
            <person name="Yandava C."/>
            <person name="Haas B."/>
            <person name="Nusbaum C."/>
            <person name="Birren B."/>
        </authorList>
    </citation>
    <scope>NUCLEOTIDE SEQUENCE</scope>
    <source>
        <strain evidence="10">ATCC 64411</strain>
    </source>
</reference>
<evidence type="ECO:0000256" key="8">
    <source>
        <dbReference type="PIRSR" id="PIRSR602403-1"/>
    </source>
</evidence>
<keyword evidence="3 8" id="KW-0349">Heme</keyword>
<dbReference type="PRINTS" id="PR00385">
    <property type="entry name" value="P450"/>
</dbReference>
<comment type="similarity">
    <text evidence="2">Belongs to the cytochrome P450 family.</text>
</comment>
<dbReference type="GO" id="GO:0004497">
    <property type="term" value="F:monooxygenase activity"/>
    <property type="evidence" value="ECO:0007669"/>
    <property type="project" value="UniProtKB-KW"/>
</dbReference>
<comment type="cofactor">
    <cofactor evidence="1 8">
        <name>heme</name>
        <dbReference type="ChEBI" id="CHEBI:30413"/>
    </cofactor>
</comment>
<dbReference type="eggNOG" id="KOG0158">
    <property type="taxonomic scope" value="Eukaryota"/>
</dbReference>
<feature type="binding site" description="axial binding residue" evidence="8">
    <location>
        <position position="466"/>
    </location>
    <ligand>
        <name>heme</name>
        <dbReference type="ChEBI" id="CHEBI:30413"/>
    </ligand>
    <ligandPart>
        <name>Fe</name>
        <dbReference type="ChEBI" id="CHEBI:18248"/>
    </ligandPart>
</feature>
<keyword evidence="9" id="KW-0812">Transmembrane</keyword>
<dbReference type="GO" id="GO:0020037">
    <property type="term" value="F:heme binding"/>
    <property type="evidence" value="ECO:0007669"/>
    <property type="project" value="InterPro"/>
</dbReference>
<sequence length="532" mass="59826">MAASVSADSAWLPRPLLASSPLDPQTTVIVTLAALVIVPVIASYLLGGKGTKMPVANPPKLYQTEAQKQMEFALDSQPVLEEAKTRFHGTPHKILSHMGPMIVLPENMTLAIKNTPALSFRRAFTGLLPFPLEGISEAESVLDHPTELVQKVITKHLTKRLNTVTKPLAEETSVAMKKNFKNNSDWNEVLIVPTLVDIVSRLSSRVFLGPELCRDEEWLKLTDGYAVEQNKARLTLRIFPYWTRPIVYWFLPQCMSSRAMKKRARKIVEPLVAKRRQERQEAIAKNMPPPVHNDAIEWGDLEADPSSYDPTNFQMMLSFAAIHTTSTLLGQTLVKLAERPDYVQALRDEMIAVLPDGGWTKLTLYKLKLLDSAIKEVQRLWPGSKAGLMRGASKDVVLDGGLKIAKGELISIPVDKLRDPAQYENPDEFNIYRFRDMRERPGGEHKAQLVSTVPDHITFGLGKYACPGRFFASNEIKIALCHLLLKYDWKVAPGESTEFKWFGMEVFVRPDTKLLYKARKAEIDLDSLEAED</sequence>
<dbReference type="STRING" id="644358.A0A0C4E422"/>
<keyword evidence="5" id="KW-0560">Oxidoreductase</keyword>
<dbReference type="OMA" id="NMSRMWD"/>
<gene>
    <name evidence="10" type="ORF">MAPG_07210</name>
</gene>
<dbReference type="EMBL" id="GL876971">
    <property type="protein sequence ID" value="KLU88223.1"/>
    <property type="molecule type" value="Genomic_DNA"/>
</dbReference>
<dbReference type="SUPFAM" id="SSF48264">
    <property type="entry name" value="Cytochrome P450"/>
    <property type="match status" value="1"/>
</dbReference>
<dbReference type="AlphaFoldDB" id="A0A0C4E422"/>
<dbReference type="GO" id="GO:0016705">
    <property type="term" value="F:oxidoreductase activity, acting on paired donors, with incorporation or reduction of molecular oxygen"/>
    <property type="evidence" value="ECO:0007669"/>
    <property type="project" value="InterPro"/>
</dbReference>
<keyword evidence="7" id="KW-0503">Monooxygenase</keyword>
<reference evidence="10" key="3">
    <citation type="submission" date="2011-03" db="EMBL/GenBank/DDBJ databases">
        <title>Annotation of Magnaporthe poae ATCC 64411.</title>
        <authorList>
            <person name="Ma L.-J."/>
            <person name="Dead R."/>
            <person name="Young S.K."/>
            <person name="Zeng Q."/>
            <person name="Gargeya S."/>
            <person name="Fitzgerald M."/>
            <person name="Haas B."/>
            <person name="Abouelleil A."/>
            <person name="Alvarado L."/>
            <person name="Arachchi H.M."/>
            <person name="Berlin A."/>
            <person name="Brown A."/>
            <person name="Chapman S.B."/>
            <person name="Chen Z."/>
            <person name="Dunbar C."/>
            <person name="Freedman E."/>
            <person name="Gearin G."/>
            <person name="Gellesch M."/>
            <person name="Goldberg J."/>
            <person name="Griggs A."/>
            <person name="Gujja S."/>
            <person name="Heiman D."/>
            <person name="Howarth C."/>
            <person name="Larson L."/>
            <person name="Lui A."/>
            <person name="MacDonald P.J.P."/>
            <person name="Mehta T."/>
            <person name="Montmayeur A."/>
            <person name="Murphy C."/>
            <person name="Neiman D."/>
            <person name="Pearson M."/>
            <person name="Priest M."/>
            <person name="Roberts A."/>
            <person name="Saif S."/>
            <person name="Shea T."/>
            <person name="Shenoy N."/>
            <person name="Sisk P."/>
            <person name="Stolte C."/>
            <person name="Sykes S."/>
            <person name="Yandava C."/>
            <person name="Wortman J."/>
            <person name="Nusbaum C."/>
            <person name="Birren B."/>
        </authorList>
    </citation>
    <scope>NUCLEOTIDE SEQUENCE</scope>
    <source>
        <strain evidence="10">ATCC 64411</strain>
    </source>
</reference>
<evidence type="ECO:0000256" key="6">
    <source>
        <dbReference type="ARBA" id="ARBA00023004"/>
    </source>
</evidence>
<organism evidence="11 12">
    <name type="scientific">Magnaporthiopsis poae (strain ATCC 64411 / 73-15)</name>
    <name type="common">Kentucky bluegrass fungus</name>
    <name type="synonym">Magnaporthe poae</name>
    <dbReference type="NCBI Taxonomy" id="644358"/>
    <lineage>
        <taxon>Eukaryota</taxon>
        <taxon>Fungi</taxon>
        <taxon>Dikarya</taxon>
        <taxon>Ascomycota</taxon>
        <taxon>Pezizomycotina</taxon>
        <taxon>Sordariomycetes</taxon>
        <taxon>Sordariomycetidae</taxon>
        <taxon>Magnaporthales</taxon>
        <taxon>Magnaporthaceae</taxon>
        <taxon>Magnaporthiopsis</taxon>
    </lineage>
</organism>
<evidence type="ECO:0000313" key="11">
    <source>
        <dbReference type="EnsemblFungi" id="MAPG_07210T0"/>
    </source>
</evidence>
<dbReference type="VEuPathDB" id="FungiDB:MAPG_07210"/>
<evidence type="ECO:0000256" key="1">
    <source>
        <dbReference type="ARBA" id="ARBA00001971"/>
    </source>
</evidence>
<dbReference type="Pfam" id="PF00067">
    <property type="entry name" value="p450"/>
    <property type="match status" value="1"/>
</dbReference>
<evidence type="ECO:0000256" key="4">
    <source>
        <dbReference type="ARBA" id="ARBA00022723"/>
    </source>
</evidence>
<keyword evidence="12" id="KW-1185">Reference proteome</keyword>
<dbReference type="PANTHER" id="PTHR46206:SF2">
    <property type="entry name" value="CYTOCHROME P450 MONOOXYGENASE AUSG-RELATED"/>
    <property type="match status" value="1"/>
</dbReference>
<name>A0A0C4E422_MAGP6</name>
<keyword evidence="9" id="KW-0472">Membrane</keyword>
<keyword evidence="6 8" id="KW-0408">Iron</keyword>
<dbReference type="PRINTS" id="PR00465">
    <property type="entry name" value="EP450IV"/>
</dbReference>
<dbReference type="InterPro" id="IPR036396">
    <property type="entry name" value="Cyt_P450_sf"/>
</dbReference>
<dbReference type="GO" id="GO:0005506">
    <property type="term" value="F:iron ion binding"/>
    <property type="evidence" value="ECO:0007669"/>
    <property type="project" value="InterPro"/>
</dbReference>
<evidence type="ECO:0000313" key="10">
    <source>
        <dbReference type="EMBL" id="KLU88223.1"/>
    </source>
</evidence>
<protein>
    <recommendedName>
        <fullName evidence="13">Ent-kaurene oxidase</fullName>
    </recommendedName>
</protein>
<proteinExistence type="inferred from homology"/>